<dbReference type="SUPFAM" id="SSF53187">
    <property type="entry name" value="Zn-dependent exopeptidases"/>
    <property type="match status" value="1"/>
</dbReference>
<comment type="caution">
    <text evidence="3">The sequence shown here is derived from an EMBL/GenBank/DDBJ whole genome shotgun (WGS) entry which is preliminary data.</text>
</comment>
<evidence type="ECO:0000256" key="1">
    <source>
        <dbReference type="ARBA" id="ARBA00022801"/>
    </source>
</evidence>
<feature type="domain" description="MurNAc-LAA" evidence="2">
    <location>
        <begin position="32"/>
        <end position="271"/>
    </location>
</feature>
<organism evidence="3 4">
    <name type="scientific">Candidatus Nomurabacteria bacterium RIFCSPLOWO2_01_FULL_39_17</name>
    <dbReference type="NCBI Taxonomy" id="1801770"/>
    <lineage>
        <taxon>Bacteria</taxon>
        <taxon>Candidatus Nomuraibacteriota</taxon>
    </lineage>
</organism>
<gene>
    <name evidence="3" type="ORF">A3A01_00445</name>
</gene>
<proteinExistence type="predicted"/>
<evidence type="ECO:0000259" key="2">
    <source>
        <dbReference type="Pfam" id="PF01520"/>
    </source>
</evidence>
<dbReference type="EMBL" id="MFUU01000017">
    <property type="protein sequence ID" value="OGI85821.1"/>
    <property type="molecule type" value="Genomic_DNA"/>
</dbReference>
<dbReference type="AlphaFoldDB" id="A0A1F6WVB5"/>
<keyword evidence="1" id="KW-0378">Hydrolase</keyword>
<protein>
    <recommendedName>
        <fullName evidence="2">MurNAc-LAA domain-containing protein</fullName>
    </recommendedName>
</protein>
<dbReference type="STRING" id="1801770.A3A01_00445"/>
<dbReference type="GO" id="GO:0030288">
    <property type="term" value="C:outer membrane-bounded periplasmic space"/>
    <property type="evidence" value="ECO:0007669"/>
    <property type="project" value="TreeGrafter"/>
</dbReference>
<dbReference type="PANTHER" id="PTHR30404:SF0">
    <property type="entry name" value="N-ACETYLMURAMOYL-L-ALANINE AMIDASE AMIC"/>
    <property type="match status" value="1"/>
</dbReference>
<name>A0A1F6WVB5_9BACT</name>
<dbReference type="InterPro" id="IPR050695">
    <property type="entry name" value="N-acetylmuramoyl_amidase_3"/>
</dbReference>
<reference evidence="3 4" key="1">
    <citation type="journal article" date="2016" name="Nat. Commun.">
        <title>Thousands of microbial genomes shed light on interconnected biogeochemical processes in an aquifer system.</title>
        <authorList>
            <person name="Anantharaman K."/>
            <person name="Brown C.T."/>
            <person name="Hug L.A."/>
            <person name="Sharon I."/>
            <person name="Castelle C.J."/>
            <person name="Probst A.J."/>
            <person name="Thomas B.C."/>
            <person name="Singh A."/>
            <person name="Wilkins M.J."/>
            <person name="Karaoz U."/>
            <person name="Brodie E.L."/>
            <person name="Williams K.H."/>
            <person name="Hubbard S.S."/>
            <person name="Banfield J.F."/>
        </authorList>
    </citation>
    <scope>NUCLEOTIDE SEQUENCE [LARGE SCALE GENOMIC DNA]</scope>
</reference>
<dbReference type="InterPro" id="IPR002508">
    <property type="entry name" value="MurNAc-LAA_cat"/>
</dbReference>
<accession>A0A1F6WVB5</accession>
<dbReference type="Gene3D" id="3.40.630.40">
    <property type="entry name" value="Zn-dependent exopeptidases"/>
    <property type="match status" value="1"/>
</dbReference>
<dbReference type="PANTHER" id="PTHR30404">
    <property type="entry name" value="N-ACETYLMURAMOYL-L-ALANINE AMIDASE"/>
    <property type="match status" value="1"/>
</dbReference>
<sequence length="277" mass="32095">MRKKLFILSFILFFSAVFVPVFLLYASEPIKILIIPGHDNEVWGAQYGNMKEADMNLRLGTELFNVLQKDKRFEVYITRNLLGYTIEFANYLMNQTDIILFRDSAKKVMQEKIQNGNFVEKTNVPHNVASEDTAIKLYGFNKWANENKIDAIIHIHFNDYPRPYKWTMGQYRGFTIYMPDEQFANFAGSAKLANSIFTQLRKKYATSTYEKENGGLTQDQKLIALGSNNTLIESVNSILIEYGYIYRFGNRTMRHKAYTNMANLTAKGIKNYFLSPP</sequence>
<dbReference type="Pfam" id="PF01520">
    <property type="entry name" value="Amidase_3"/>
    <property type="match status" value="1"/>
</dbReference>
<evidence type="ECO:0000313" key="3">
    <source>
        <dbReference type="EMBL" id="OGI85821.1"/>
    </source>
</evidence>
<dbReference type="GO" id="GO:0008745">
    <property type="term" value="F:N-acetylmuramoyl-L-alanine amidase activity"/>
    <property type="evidence" value="ECO:0007669"/>
    <property type="project" value="InterPro"/>
</dbReference>
<evidence type="ECO:0000313" key="4">
    <source>
        <dbReference type="Proteomes" id="UP000179352"/>
    </source>
</evidence>
<dbReference type="Proteomes" id="UP000179352">
    <property type="component" value="Unassembled WGS sequence"/>
</dbReference>
<dbReference type="GO" id="GO:0009253">
    <property type="term" value="P:peptidoglycan catabolic process"/>
    <property type="evidence" value="ECO:0007669"/>
    <property type="project" value="InterPro"/>
</dbReference>